<dbReference type="SUPFAM" id="SSF51735">
    <property type="entry name" value="NAD(P)-binding Rossmann-fold domains"/>
    <property type="match status" value="1"/>
</dbReference>
<dbReference type="Gene3D" id="3.90.180.10">
    <property type="entry name" value="Medium-chain alcohol dehydrogenases, catalytic domain"/>
    <property type="match status" value="1"/>
</dbReference>
<dbReference type="InterPro" id="IPR013149">
    <property type="entry name" value="ADH-like_C"/>
</dbReference>
<gene>
    <name evidence="2" type="ORF">PAHA3_1182</name>
</gene>
<dbReference type="SUPFAM" id="SSF50129">
    <property type="entry name" value="GroES-like"/>
    <property type="match status" value="1"/>
</dbReference>
<accession>A0A117I0T7</accession>
<dbReference type="SMART" id="SM00829">
    <property type="entry name" value="PKS_ER"/>
    <property type="match status" value="1"/>
</dbReference>
<dbReference type="EMBL" id="BCNV01000001">
    <property type="protein sequence ID" value="GAS81108.1"/>
    <property type="molecule type" value="Genomic_DNA"/>
</dbReference>
<dbReference type="RefSeq" id="WP_062833861.1">
    <property type="nucleotide sequence ID" value="NZ_BCNV01000001.1"/>
</dbReference>
<comment type="caution">
    <text evidence="2">The sequence shown here is derived from an EMBL/GenBank/DDBJ whole genome shotgun (WGS) entry which is preliminary data.</text>
</comment>
<dbReference type="InterPro" id="IPR013154">
    <property type="entry name" value="ADH-like_N"/>
</dbReference>
<reference evidence="3" key="2">
    <citation type="submission" date="2016-01" db="EMBL/GenBank/DDBJ databases">
        <title>Draft Genome Sequence of Paenibacillus amylolyticus Heshi-A3 that Was Isolated from Fermented Rice Bran with Aging Salted Mackerel, Which Was Named Heshiko as Traditional Fermented Seafood in Japan.</title>
        <authorList>
            <person name="Akuzawa S."/>
            <person name="Nakagawa J."/>
            <person name="Kanekatsu T."/>
            <person name="Kubota E."/>
            <person name="Ohtake R."/>
            <person name="Suzuki T."/>
            <person name="Kanesaki Y."/>
        </authorList>
    </citation>
    <scope>NUCLEOTIDE SEQUENCE [LARGE SCALE GENOMIC DNA]</scope>
    <source>
        <strain evidence="3">Heshi-A3</strain>
    </source>
</reference>
<proteinExistence type="predicted"/>
<dbReference type="GO" id="GO:0043957">
    <property type="term" value="F:acryloyl-CoA reductase (NADPH) activity"/>
    <property type="evidence" value="ECO:0007669"/>
    <property type="project" value="TreeGrafter"/>
</dbReference>
<organism evidence="2 3">
    <name type="scientific">Paenibacillus amylolyticus</name>
    <dbReference type="NCBI Taxonomy" id="1451"/>
    <lineage>
        <taxon>Bacteria</taxon>
        <taxon>Bacillati</taxon>
        <taxon>Bacillota</taxon>
        <taxon>Bacilli</taxon>
        <taxon>Bacillales</taxon>
        <taxon>Paenibacillaceae</taxon>
        <taxon>Paenibacillus</taxon>
    </lineage>
</organism>
<dbReference type="Proteomes" id="UP000069697">
    <property type="component" value="Unassembled WGS sequence"/>
</dbReference>
<dbReference type="InterPro" id="IPR036291">
    <property type="entry name" value="NAD(P)-bd_dom_sf"/>
</dbReference>
<dbReference type="InterPro" id="IPR014188">
    <property type="entry name" value="Acrylyl-CoA_reductase_AcuI"/>
</dbReference>
<dbReference type="InterPro" id="IPR020843">
    <property type="entry name" value="ER"/>
</dbReference>
<name>A0A117I0T7_PAEAM</name>
<dbReference type="Gene3D" id="3.40.50.720">
    <property type="entry name" value="NAD(P)-binding Rossmann-like Domain"/>
    <property type="match status" value="1"/>
</dbReference>
<dbReference type="Pfam" id="PF00107">
    <property type="entry name" value="ADH_zinc_N"/>
    <property type="match status" value="1"/>
</dbReference>
<dbReference type="AlphaFoldDB" id="A0A117I0T7"/>
<dbReference type="Pfam" id="PF08240">
    <property type="entry name" value="ADH_N"/>
    <property type="match status" value="1"/>
</dbReference>
<protein>
    <submittedName>
        <fullName evidence="2">Quinone oxidoreductase, YhdH/YhfP family protein</fullName>
    </submittedName>
</protein>
<dbReference type="InterPro" id="IPR011032">
    <property type="entry name" value="GroES-like_sf"/>
</dbReference>
<evidence type="ECO:0000259" key="1">
    <source>
        <dbReference type="SMART" id="SM00829"/>
    </source>
</evidence>
<dbReference type="PANTHER" id="PTHR43677:SF1">
    <property type="entry name" value="ACRYLYL-COA REDUCTASE ACUI-RELATED"/>
    <property type="match status" value="1"/>
</dbReference>
<dbReference type="InterPro" id="IPR051397">
    <property type="entry name" value="Zn-ADH-like_protein"/>
</dbReference>
<sequence length="339" mass="35928">MKNHFNAYVVRKEEQGGVKAAIEQLKKEDLPNGDVTVQVQYSSVNYKDGLATLEKGGVVREYPMVPGIDLAGTVEESVSGRFAPGDRVISTGFEPGVSHYGGYSEYARLRSEWLVPLPPGLSEKEAMAIGTAGFTAALSVDALLQAGVTPEMGKVLVTGATGGVGSMAVTILAKLGFEVTASTGKKEQEEPLLRNLGASEVITREEADTPAKGAMGKQLWAGVVDPTGGPALAERLKQIQYGGAVAVSGLTGGTAFESTVLPFILRGIQLIGIDSVYCPMERRERLWKLLGGEWKPERALELGIREISLDQLPHTLETILQGGAVGRTVVHTISDLPSA</sequence>
<evidence type="ECO:0000313" key="3">
    <source>
        <dbReference type="Proteomes" id="UP000069697"/>
    </source>
</evidence>
<reference evidence="2 3" key="1">
    <citation type="journal article" date="2016" name="Genome Announc.">
        <title>Draft Genome Sequence of Paenibacillus amylolyticus Heshi-A3, Isolated from Fermented Rice Bran in a Japanese Fermented Seafood Dish.</title>
        <authorList>
            <person name="Akuzawa S."/>
            <person name="Nagaoka J."/>
            <person name="Kanekatsu M."/>
            <person name="Kubota E."/>
            <person name="Ohtake R."/>
            <person name="Suzuki T."/>
            <person name="Kanesaki Y."/>
        </authorList>
    </citation>
    <scope>NUCLEOTIDE SEQUENCE [LARGE SCALE GENOMIC DNA]</scope>
    <source>
        <strain evidence="2 3">Heshi-A3</strain>
    </source>
</reference>
<feature type="domain" description="Enoyl reductase (ER)" evidence="1">
    <location>
        <begin position="17"/>
        <end position="330"/>
    </location>
</feature>
<dbReference type="NCBIfam" id="TIGR02823">
    <property type="entry name" value="oxido_YhdH"/>
    <property type="match status" value="1"/>
</dbReference>
<evidence type="ECO:0000313" key="2">
    <source>
        <dbReference type="EMBL" id="GAS81108.1"/>
    </source>
</evidence>
<dbReference type="PANTHER" id="PTHR43677">
    <property type="entry name" value="SHORT-CHAIN DEHYDROGENASE/REDUCTASE"/>
    <property type="match status" value="1"/>
</dbReference>